<comment type="caution">
    <text evidence="1">The sequence shown here is derived from an EMBL/GenBank/DDBJ whole genome shotgun (WGS) entry which is preliminary data.</text>
</comment>
<dbReference type="EMBL" id="JSZA02000113">
    <property type="protein sequence ID" value="TGO02547.1"/>
    <property type="molecule type" value="Genomic_DNA"/>
</dbReference>
<evidence type="ECO:0000313" key="1">
    <source>
        <dbReference type="EMBL" id="TGO02547.1"/>
    </source>
</evidence>
<protein>
    <submittedName>
        <fullName evidence="1">Uncharacterized protein</fullName>
    </submittedName>
</protein>
<gene>
    <name evidence="1" type="ORF">PN36_23275</name>
</gene>
<reference evidence="1 2" key="1">
    <citation type="journal article" date="2016" name="Front. Microbiol.">
        <title>Single-Cell (Meta-)Genomics of a Dimorphic Candidatus Thiomargarita nelsonii Reveals Genomic Plasticity.</title>
        <authorList>
            <person name="Flood B.E."/>
            <person name="Fliss P."/>
            <person name="Jones D.S."/>
            <person name="Dick G.J."/>
            <person name="Jain S."/>
            <person name="Kaster A.K."/>
            <person name="Winkel M."/>
            <person name="Mussmann M."/>
            <person name="Bailey J."/>
        </authorList>
    </citation>
    <scope>NUCLEOTIDE SEQUENCE [LARGE SCALE GENOMIC DNA]</scope>
    <source>
        <strain evidence="1">Hydrate Ridge</strain>
    </source>
</reference>
<evidence type="ECO:0000313" key="2">
    <source>
        <dbReference type="Proteomes" id="UP000030428"/>
    </source>
</evidence>
<dbReference type="Proteomes" id="UP000030428">
    <property type="component" value="Unassembled WGS sequence"/>
</dbReference>
<sequence>METGHIFAERLEKSPFIQDMVRMFLDKVEKIAPSLVLEESSEKAFQKLVFMIQEEIGTSHDIQSKKVSRKAWLKEIETNALTGEASELFAEGCREFHDNLEMKNPFEKQGKL</sequence>
<accession>A0A4E0QNH5</accession>
<keyword evidence="2" id="KW-1185">Reference proteome</keyword>
<dbReference type="AlphaFoldDB" id="A0A4E0QNH5"/>
<name>A0A4E0QNH5_9GAMM</name>
<organism evidence="1 2">
    <name type="scientific">Candidatus Thiomargarita nelsonii</name>
    <dbReference type="NCBI Taxonomy" id="1003181"/>
    <lineage>
        <taxon>Bacteria</taxon>
        <taxon>Pseudomonadati</taxon>
        <taxon>Pseudomonadota</taxon>
        <taxon>Gammaproteobacteria</taxon>
        <taxon>Thiotrichales</taxon>
        <taxon>Thiotrichaceae</taxon>
        <taxon>Thiomargarita</taxon>
    </lineage>
</organism>
<proteinExistence type="predicted"/>